<dbReference type="NCBIfam" id="NF033679">
    <property type="entry name" value="DNRLRE_dom"/>
    <property type="match status" value="1"/>
</dbReference>
<dbReference type="EMBL" id="JAUSRB010000002">
    <property type="protein sequence ID" value="MDP9869606.1"/>
    <property type="molecule type" value="Genomic_DNA"/>
</dbReference>
<keyword evidence="3 4" id="KW-0732">Signal</keyword>
<comment type="subcellular location">
    <subcellularLocation>
        <location evidence="1">Secreted</location>
    </subcellularLocation>
</comment>
<dbReference type="Pfam" id="PF03659">
    <property type="entry name" value="Glyco_hydro_71"/>
    <property type="match status" value="1"/>
</dbReference>
<reference evidence="6 7" key="1">
    <citation type="submission" date="2023-07" db="EMBL/GenBank/DDBJ databases">
        <title>Sequencing the genomes of 1000 actinobacteria strains.</title>
        <authorList>
            <person name="Klenk H.-P."/>
        </authorList>
    </citation>
    <scope>NUCLEOTIDE SEQUENCE [LARGE SCALE GENOMIC DNA]</scope>
    <source>
        <strain evidence="6 7">DSM 44109</strain>
    </source>
</reference>
<sequence length="647" mass="69236">MRSRLGAMALLIATLTTATNLAAVTAPAAAAPIGQTVTVEAAEDTYVSQAGPTKPHGSHTWLSANAATSDGATDTERRSYVRFTLKDLPEDASDVKLTLELQSVRTTDTVLEVRPVTGAWSESTLNWNNQPATGAVLATAKGLTAGQTVKLEVSSAFTGNGDYSFAITSPSNIQSVLHSSQATGGEGPKLTVTYGKAAPTVPAGPLPFELPSTSTLRASSHKVFAHYFTPYPISLNNKAGADDYYTKNYLNPAGESGKHAAYGGLLRDRPFPREVLSGDWQLADMKKEVQIAAKAGLDGFTVDVLSLTSAHWDRLKTLIKAAEAVDPGFKIVLMPDMTSLKTDAGTLASAMAGLAASKSVHRLGDNRLVISPFKAEQQSAAWWKDFMNIMKSSHGINVALVPVFLNFSSNASAFAPISYGFSNWGNRSPAQQGGIESNISKAHSLNKIWMQPVSVQDERPNQGIYDEANNTENLRTTWEKSISGDADWIQLTTWNDFSEGTQFVPSVHNGSAYLDISSYYLTWLKTGKAPAIVRDTLYLTHRSQYVAARPTSGSQTKFMNPRGGTSTPRDKVEVLSFLTKAATVKATVGGKEQSYAAKAGVQAQLFPLAYGLNKASVGAVTVASPWEVKSSFSVQDLQYNAVSSGRK</sequence>
<gene>
    <name evidence="6" type="ORF">J2S55_008872</name>
</gene>
<dbReference type="InterPro" id="IPR005197">
    <property type="entry name" value="Glyco_hydro_71"/>
</dbReference>
<evidence type="ECO:0000256" key="2">
    <source>
        <dbReference type="ARBA" id="ARBA00022525"/>
    </source>
</evidence>
<dbReference type="InterPro" id="IPR055372">
    <property type="entry name" value="CBM96"/>
</dbReference>
<keyword evidence="2" id="KW-0964">Secreted</keyword>
<dbReference type="Proteomes" id="UP001230426">
    <property type="component" value="Unassembled WGS sequence"/>
</dbReference>
<evidence type="ECO:0000313" key="6">
    <source>
        <dbReference type="EMBL" id="MDP9869606.1"/>
    </source>
</evidence>
<evidence type="ECO:0000313" key="7">
    <source>
        <dbReference type="Proteomes" id="UP001230426"/>
    </source>
</evidence>
<comment type="caution">
    <text evidence="6">The sequence shown here is derived from an EMBL/GenBank/DDBJ whole genome shotgun (WGS) entry which is preliminary data.</text>
</comment>
<dbReference type="Gene3D" id="3.20.20.80">
    <property type="entry name" value="Glycosidases"/>
    <property type="match status" value="1"/>
</dbReference>
<dbReference type="CDD" id="cd11577">
    <property type="entry name" value="GH71"/>
    <property type="match status" value="1"/>
</dbReference>
<organism evidence="6 7">
    <name type="scientific">Streptosporangium brasiliense</name>
    <dbReference type="NCBI Taxonomy" id="47480"/>
    <lineage>
        <taxon>Bacteria</taxon>
        <taxon>Bacillati</taxon>
        <taxon>Actinomycetota</taxon>
        <taxon>Actinomycetes</taxon>
        <taxon>Streptosporangiales</taxon>
        <taxon>Streptosporangiaceae</taxon>
        <taxon>Streptosporangium</taxon>
    </lineage>
</organism>
<dbReference type="Pfam" id="PF24517">
    <property type="entry name" value="CBM96"/>
    <property type="match status" value="1"/>
</dbReference>
<dbReference type="RefSeq" id="WP_306873713.1">
    <property type="nucleotide sequence ID" value="NZ_JAUSRB010000002.1"/>
</dbReference>
<evidence type="ECO:0000256" key="1">
    <source>
        <dbReference type="ARBA" id="ARBA00004613"/>
    </source>
</evidence>
<evidence type="ECO:0000259" key="5">
    <source>
        <dbReference type="Pfam" id="PF24517"/>
    </source>
</evidence>
<evidence type="ECO:0000256" key="4">
    <source>
        <dbReference type="SAM" id="SignalP"/>
    </source>
</evidence>
<keyword evidence="7" id="KW-1185">Reference proteome</keyword>
<protein>
    <recommendedName>
        <fullName evidence="5">Carbohydrate-binding module family 96 domain-containing protein</fullName>
    </recommendedName>
</protein>
<feature type="signal peptide" evidence="4">
    <location>
        <begin position="1"/>
        <end position="22"/>
    </location>
</feature>
<feature type="domain" description="Carbohydrate-binding module family 96" evidence="5">
    <location>
        <begin position="36"/>
        <end position="194"/>
    </location>
</feature>
<feature type="chain" id="PRO_5045251985" description="Carbohydrate-binding module family 96 domain-containing protein" evidence="4">
    <location>
        <begin position="23"/>
        <end position="647"/>
    </location>
</feature>
<accession>A0ABT9RJY4</accession>
<proteinExistence type="predicted"/>
<evidence type="ECO:0000256" key="3">
    <source>
        <dbReference type="ARBA" id="ARBA00022729"/>
    </source>
</evidence>
<name>A0ABT9RJY4_9ACTN</name>